<dbReference type="PROSITE" id="PS51750">
    <property type="entry name" value="BRO_N"/>
    <property type="match status" value="1"/>
</dbReference>
<dbReference type="EMBL" id="FJ968740">
    <property type="protein sequence ID" value="ACQ90904.1"/>
    <property type="molecule type" value="Genomic_DNA"/>
</dbReference>
<dbReference type="RefSeq" id="YP_005089920.1">
    <property type="nucleotide sequence ID" value="NC_016733.1"/>
</dbReference>
<evidence type="ECO:0000259" key="1">
    <source>
        <dbReference type="PROSITE" id="PS51750"/>
    </source>
</evidence>
<feature type="domain" description="Bro-N" evidence="1">
    <location>
        <begin position="1"/>
        <end position="111"/>
    </location>
</feature>
<dbReference type="RefSeq" id="YP_005089928.1">
    <property type="nucleotide sequence ID" value="NC_016733.1"/>
</dbReference>
<dbReference type="Pfam" id="PF02498">
    <property type="entry name" value="Bro-N"/>
    <property type="match status" value="1"/>
</dbReference>
<accession>C7BES2</accession>
<dbReference type="GeneID" id="11541958"/>
<dbReference type="InterPro" id="IPR003497">
    <property type="entry name" value="BRO_N_domain"/>
</dbReference>
<keyword evidence="2" id="KW-0934">Plastid</keyword>
<sequence>MTSPIRYFEHPTGTKISYFIKNDTVWISGKDVGKLLHYAKPQAAIQRHVSPCNQKRFFELSEGFRGPKSQPQQIFINFEGLQELFQKNSAHPLAIDWATPDNFLNTFNQPKNSLELKNFSEIQDLGPEGLVLPHPSEVTHLASSCSNHEHERIKLKQQYTQVANSVVELLGELGKQHKKESLAVLEQVFLGFRNL</sequence>
<dbReference type="GeneID" id="11541880"/>
<proteinExistence type="predicted"/>
<name>C7BES2_PEDMN</name>
<dbReference type="EMBL" id="FJ968740">
    <property type="protein sequence ID" value="ACQ90905.1"/>
    <property type="molecule type" value="Genomic_DNA"/>
</dbReference>
<evidence type="ECO:0000313" key="2">
    <source>
        <dbReference type="EMBL" id="ACQ90905.1"/>
    </source>
</evidence>
<dbReference type="AlphaFoldDB" id="C7BES2"/>
<keyword evidence="2" id="KW-0150">Chloroplast</keyword>
<gene>
    <name evidence="2" type="primary">orf195</name>
</gene>
<geneLocation type="chloroplast" evidence="2"/>
<organism evidence="2">
    <name type="scientific">Pedinomonas minor</name>
    <name type="common">Green alga</name>
    <dbReference type="NCBI Taxonomy" id="3159"/>
    <lineage>
        <taxon>Eukaryota</taxon>
        <taxon>Viridiplantae</taxon>
        <taxon>Chlorophyta</taxon>
        <taxon>core chlorophytes</taxon>
        <taxon>Pedinophyceae</taxon>
        <taxon>Pedinomonadales</taxon>
        <taxon>Pedinomonadaceae</taxon>
        <taxon>Pedinomonas</taxon>
    </lineage>
</organism>
<protein>
    <submittedName>
        <fullName evidence="2">Uncharacterized protein orf195</fullName>
    </submittedName>
</protein>
<reference evidence="2" key="1">
    <citation type="journal article" date="2009" name="Mol. Biol. Evol.">
        <title>The chloroplast genomes of the green algae Pedinomonas minor, Parachlorella kessleri, and Oocystis solitaria reveal a shared ancestry between the Pedinomonadales and Chlorellales.</title>
        <authorList>
            <person name="Turmel M."/>
            <person name="Otis C."/>
            <person name="Lemieux C."/>
        </authorList>
    </citation>
    <scope>NUCLEOTIDE SEQUENCE</scope>
</reference>